<dbReference type="SUPFAM" id="SSF53756">
    <property type="entry name" value="UDP-Glycosyltransferase/glycogen phosphorylase"/>
    <property type="match status" value="1"/>
</dbReference>
<keyword evidence="3" id="KW-0808">Transferase</keyword>
<dbReference type="InterPro" id="IPR001296">
    <property type="entry name" value="Glyco_trans_1"/>
</dbReference>
<comment type="caution">
    <text evidence="3">The sequence shown here is derived from an EMBL/GenBank/DDBJ whole genome shotgun (WGS) entry which is preliminary data.</text>
</comment>
<evidence type="ECO:0000313" key="4">
    <source>
        <dbReference type="Proteomes" id="UP000221024"/>
    </source>
</evidence>
<keyword evidence="4" id="KW-1185">Reference proteome</keyword>
<evidence type="ECO:0000259" key="1">
    <source>
        <dbReference type="Pfam" id="PF00534"/>
    </source>
</evidence>
<evidence type="ECO:0000313" key="3">
    <source>
        <dbReference type="EMBL" id="PEN06248.1"/>
    </source>
</evidence>
<organism evidence="3 4">
    <name type="scientific">Longimonas halophila</name>
    <dbReference type="NCBI Taxonomy" id="1469170"/>
    <lineage>
        <taxon>Bacteria</taxon>
        <taxon>Pseudomonadati</taxon>
        <taxon>Rhodothermota</taxon>
        <taxon>Rhodothermia</taxon>
        <taxon>Rhodothermales</taxon>
        <taxon>Salisaetaceae</taxon>
        <taxon>Longimonas</taxon>
    </lineage>
</organism>
<dbReference type="Proteomes" id="UP000221024">
    <property type="component" value="Unassembled WGS sequence"/>
</dbReference>
<accession>A0A2H3NRS7</accession>
<dbReference type="AlphaFoldDB" id="A0A2H3NRS7"/>
<dbReference type="EMBL" id="PDEP01000009">
    <property type="protein sequence ID" value="PEN06248.1"/>
    <property type="molecule type" value="Genomic_DNA"/>
</dbReference>
<reference evidence="3 4" key="1">
    <citation type="submission" date="2017-10" db="EMBL/GenBank/DDBJ databases">
        <title>Draft genome of Longimonas halophila.</title>
        <authorList>
            <person name="Goh K.M."/>
            <person name="Shamsir M.S."/>
            <person name="Lim S.W."/>
        </authorList>
    </citation>
    <scope>NUCLEOTIDE SEQUENCE [LARGE SCALE GENOMIC DNA]</scope>
    <source>
        <strain evidence="3 4">KCTC 42399</strain>
    </source>
</reference>
<dbReference type="GO" id="GO:0016757">
    <property type="term" value="F:glycosyltransferase activity"/>
    <property type="evidence" value="ECO:0007669"/>
    <property type="project" value="InterPro"/>
</dbReference>
<dbReference type="Pfam" id="PF00534">
    <property type="entry name" value="Glycos_transf_1"/>
    <property type="match status" value="1"/>
</dbReference>
<feature type="domain" description="Glycosyltransferase subfamily 4-like N-terminal" evidence="2">
    <location>
        <begin position="23"/>
        <end position="191"/>
    </location>
</feature>
<feature type="domain" description="Glycosyl transferase family 1" evidence="1">
    <location>
        <begin position="212"/>
        <end position="372"/>
    </location>
</feature>
<proteinExistence type="predicted"/>
<dbReference type="Pfam" id="PF13579">
    <property type="entry name" value="Glyco_trans_4_4"/>
    <property type="match status" value="1"/>
</dbReference>
<dbReference type="RefSeq" id="WP_098062595.1">
    <property type="nucleotide sequence ID" value="NZ_PDEP01000009.1"/>
</dbReference>
<evidence type="ECO:0000259" key="2">
    <source>
        <dbReference type="Pfam" id="PF13579"/>
    </source>
</evidence>
<dbReference type="PANTHER" id="PTHR12526:SF638">
    <property type="entry name" value="SPORE COAT PROTEIN SA"/>
    <property type="match status" value="1"/>
</dbReference>
<dbReference type="Gene3D" id="3.40.50.2000">
    <property type="entry name" value="Glycogen Phosphorylase B"/>
    <property type="match status" value="2"/>
</dbReference>
<sequence>MHILVLLQYYHTPDGPTAGRPYALVQALAGHHDVTVITTQTGKERRITHQFEWVPSGVSLKTLQVPYRNAMTTRERLQVYAQYAVRAGWNGLRLSPPDLIVASSTPLSVPMVAGVLARWHGVPWVFEVRDLWPDFPIQMGAVPSSWAQRALYALEQRLYRSAAHIVALSPDMARHVRCRAGHDRVYLNPYGTDLSLLRQAPLQEAKKLCPLDAGQHLVLYAGSLGRANAIPTLLDAARRLRHRSDIVWGFVGSGYHQPTVEAAAARLPNVRMLPPQPYPHTLALFKHASLSITSFIDRPVLRANAPSKLMDSLAAGTPVVVTNPGWTKRLVESGGCGWYVPPENSEALASCVAAAIDAPPERQASWQRNARRLAHTRFDRALHMTRYRTLLESLV</sequence>
<gene>
    <name evidence="3" type="ORF">CRI93_10515</name>
</gene>
<dbReference type="OrthoDB" id="9811902at2"/>
<dbReference type="CDD" id="cd03794">
    <property type="entry name" value="GT4_WbuB-like"/>
    <property type="match status" value="1"/>
</dbReference>
<dbReference type="PANTHER" id="PTHR12526">
    <property type="entry name" value="GLYCOSYLTRANSFERASE"/>
    <property type="match status" value="1"/>
</dbReference>
<name>A0A2H3NRS7_9BACT</name>
<dbReference type="InterPro" id="IPR028098">
    <property type="entry name" value="Glyco_trans_4-like_N"/>
</dbReference>
<protein>
    <submittedName>
        <fullName evidence="3">Glycosyltransferase WbuB</fullName>
    </submittedName>
</protein>